<dbReference type="PANTHER" id="PTHR31611">
    <property type="entry name" value="HIGH-AFFINITY NICKEL TRANSPORT PROTEIN NIC1"/>
    <property type="match status" value="1"/>
</dbReference>
<evidence type="ECO:0000256" key="4">
    <source>
        <dbReference type="ARBA" id="ARBA00022596"/>
    </source>
</evidence>
<organism evidence="10 11">
    <name type="scientific">Kocuria tytonis</name>
    <dbReference type="NCBI Taxonomy" id="2054280"/>
    <lineage>
        <taxon>Bacteria</taxon>
        <taxon>Bacillati</taxon>
        <taxon>Actinomycetota</taxon>
        <taxon>Actinomycetes</taxon>
        <taxon>Micrococcales</taxon>
        <taxon>Micrococcaceae</taxon>
        <taxon>Kocuria</taxon>
    </lineage>
</organism>
<dbReference type="Proteomes" id="UP000249516">
    <property type="component" value="Unassembled WGS sequence"/>
</dbReference>
<evidence type="ECO:0000256" key="2">
    <source>
        <dbReference type="ARBA" id="ARBA00010892"/>
    </source>
</evidence>
<keyword evidence="5 8" id="KW-0812">Transmembrane</keyword>
<proteinExistence type="inferred from homology"/>
<evidence type="ECO:0000256" key="7">
    <source>
        <dbReference type="ARBA" id="ARBA00023136"/>
    </source>
</evidence>
<accession>A0A495A7N5</accession>
<keyword evidence="11" id="KW-1185">Reference proteome</keyword>
<feature type="transmembrane region" description="Helical" evidence="8">
    <location>
        <begin position="204"/>
        <end position="225"/>
    </location>
</feature>
<keyword evidence="6 8" id="KW-1133">Transmembrane helix</keyword>
<feature type="compositionally biased region" description="Low complexity" evidence="9">
    <location>
        <begin position="347"/>
        <end position="360"/>
    </location>
</feature>
<evidence type="ECO:0000256" key="5">
    <source>
        <dbReference type="ARBA" id="ARBA00022692"/>
    </source>
</evidence>
<protein>
    <recommendedName>
        <fullName evidence="8">Nickel/cobalt efflux system</fullName>
    </recommendedName>
</protein>
<feature type="region of interest" description="Disordered" evidence="9">
    <location>
        <begin position="347"/>
        <end position="380"/>
    </location>
</feature>
<sequence>MSASHPTLYRRYVAERAHLPLRVRVGLTLSAVAALHLLAAGLLATALAPGAEPLALGVVLTAYAAGMKHSYDWDHISAIDNSTRKFVSEGMNPASVGFAFSLGHSLVVTIAGVMVVAGAQFVHGAFEEGSSANHVLGLIGAGVSGVYLLVLGLYNASISVGLVRRASRGASAGQGHQHGLDGNWGLVSRLLRKPLQRVRQPRDIFVLGFLFGLGFDTATTIGLLLLTVTASLAGVPALALIGLPVAFTAAMTLCDTLNGLGMMKLYSTALTETGTRMRFNATVTMISAVSALFIASITLGGFLHDLLGLEDPLTAALAEIDLGQAGLLLIAVFALVWLWFWRAARPGAGATSPAGSATPGNGPGESRSGSAPVNRPGAES</sequence>
<dbReference type="GO" id="GO:0012505">
    <property type="term" value="C:endomembrane system"/>
    <property type="evidence" value="ECO:0007669"/>
    <property type="project" value="UniProtKB-SubCell"/>
</dbReference>
<dbReference type="RefSeq" id="WP_121031319.1">
    <property type="nucleotide sequence ID" value="NZ_PNJG02000002.1"/>
</dbReference>
<evidence type="ECO:0000256" key="6">
    <source>
        <dbReference type="ARBA" id="ARBA00022989"/>
    </source>
</evidence>
<dbReference type="PANTHER" id="PTHR31611:SF0">
    <property type="entry name" value="HIGH-AFFINITY NICKEL TRANSPORT PROTEIN NIC1"/>
    <property type="match status" value="1"/>
</dbReference>
<name>A0A495A7N5_9MICC</name>
<feature type="transmembrane region" description="Helical" evidence="8">
    <location>
        <begin position="54"/>
        <end position="73"/>
    </location>
</feature>
<comment type="similarity">
    <text evidence="2 8">Belongs to the NiCoT transporter (TC 2.A.52) family.</text>
</comment>
<gene>
    <name evidence="10" type="ORF">C1C97_008925</name>
</gene>
<evidence type="ECO:0000256" key="1">
    <source>
        <dbReference type="ARBA" id="ARBA00004127"/>
    </source>
</evidence>
<dbReference type="GO" id="GO:0015099">
    <property type="term" value="F:nickel cation transmembrane transporter activity"/>
    <property type="evidence" value="ECO:0007669"/>
    <property type="project" value="UniProtKB-UniRule"/>
</dbReference>
<feature type="transmembrane region" description="Helical" evidence="8">
    <location>
        <begin position="94"/>
        <end position="122"/>
    </location>
</feature>
<evidence type="ECO:0000256" key="8">
    <source>
        <dbReference type="RuleBase" id="RU362101"/>
    </source>
</evidence>
<evidence type="ECO:0000313" key="10">
    <source>
        <dbReference type="EMBL" id="RKQ35336.1"/>
    </source>
</evidence>
<dbReference type="EMBL" id="PNJG02000002">
    <property type="protein sequence ID" value="RKQ35336.1"/>
    <property type="molecule type" value="Genomic_DNA"/>
</dbReference>
<keyword evidence="4" id="KW-0533">Nickel</keyword>
<dbReference type="InterPro" id="IPR011541">
    <property type="entry name" value="Ni/Co_transpt_high_affinity"/>
</dbReference>
<keyword evidence="3 8" id="KW-0813">Transport</keyword>
<feature type="transmembrane region" description="Helical" evidence="8">
    <location>
        <begin position="237"/>
        <end position="258"/>
    </location>
</feature>
<dbReference type="OrthoDB" id="9776706at2"/>
<reference evidence="10 11" key="1">
    <citation type="submission" date="2018-10" db="EMBL/GenBank/DDBJ databases">
        <title>Kocuria tytouropygialis sp. nov., isolated from the uropygial gland of an American barn owl (Tyto furcata).</title>
        <authorList>
            <person name="Braun M.S."/>
            <person name="Wang E."/>
            <person name="Zimmermann S."/>
            <person name="Wagner H."/>
            <person name="Wink M."/>
        </authorList>
    </citation>
    <scope>NUCLEOTIDE SEQUENCE [LARGE SCALE GENOMIC DNA]</scope>
    <source>
        <strain evidence="10 11">442</strain>
    </source>
</reference>
<dbReference type="InterPro" id="IPR004688">
    <property type="entry name" value="Ni/Co_transpt"/>
</dbReference>
<dbReference type="AlphaFoldDB" id="A0A495A7N5"/>
<comment type="subcellular location">
    <subcellularLocation>
        <location evidence="8">Cell membrane</location>
        <topology evidence="8">Multi-pass membrane protein</topology>
    </subcellularLocation>
    <subcellularLocation>
        <location evidence="1">Endomembrane system</location>
        <topology evidence="1">Multi-pass membrane protein</topology>
    </subcellularLocation>
</comment>
<feature type="transmembrane region" description="Helical" evidence="8">
    <location>
        <begin position="134"/>
        <end position="156"/>
    </location>
</feature>
<dbReference type="Pfam" id="PF03824">
    <property type="entry name" value="NicO"/>
    <property type="match status" value="1"/>
</dbReference>
<dbReference type="GO" id="GO:0005886">
    <property type="term" value="C:plasma membrane"/>
    <property type="evidence" value="ECO:0007669"/>
    <property type="project" value="UniProtKB-SubCell"/>
</dbReference>
<evidence type="ECO:0000313" key="11">
    <source>
        <dbReference type="Proteomes" id="UP000249516"/>
    </source>
</evidence>
<comment type="caution">
    <text evidence="10">The sequence shown here is derived from an EMBL/GenBank/DDBJ whole genome shotgun (WGS) entry which is preliminary data.</text>
</comment>
<feature type="transmembrane region" description="Helical" evidence="8">
    <location>
        <begin position="322"/>
        <end position="341"/>
    </location>
</feature>
<evidence type="ECO:0000256" key="9">
    <source>
        <dbReference type="SAM" id="MobiDB-lite"/>
    </source>
</evidence>
<feature type="transmembrane region" description="Helical" evidence="8">
    <location>
        <begin position="279"/>
        <end position="302"/>
    </location>
</feature>
<feature type="transmembrane region" description="Helical" evidence="8">
    <location>
        <begin position="21"/>
        <end position="48"/>
    </location>
</feature>
<evidence type="ECO:0000256" key="3">
    <source>
        <dbReference type="ARBA" id="ARBA00022448"/>
    </source>
</evidence>
<keyword evidence="7 8" id="KW-0472">Membrane</keyword>